<dbReference type="NCBIfam" id="TIGR02232">
    <property type="entry name" value="myxo_disulf_rpt"/>
    <property type="match status" value="2"/>
</dbReference>
<dbReference type="Proteomes" id="UP001221411">
    <property type="component" value="Unassembled WGS sequence"/>
</dbReference>
<dbReference type="Pfam" id="PF13517">
    <property type="entry name" value="FG-GAP_3"/>
    <property type="match status" value="3"/>
</dbReference>
<name>A0ABT5EP01_9BACT</name>
<keyword evidence="1" id="KW-0732">Signal</keyword>
<evidence type="ECO:0000256" key="2">
    <source>
        <dbReference type="ARBA" id="ARBA00022737"/>
    </source>
</evidence>
<gene>
    <name evidence="4" type="ORF">POL67_19760</name>
</gene>
<dbReference type="EMBL" id="JAQNDO010000001">
    <property type="protein sequence ID" value="MDC0743573.1"/>
    <property type="molecule type" value="Genomic_DNA"/>
</dbReference>
<evidence type="ECO:0000313" key="5">
    <source>
        <dbReference type="Proteomes" id="UP001221411"/>
    </source>
</evidence>
<evidence type="ECO:0000256" key="1">
    <source>
        <dbReference type="ARBA" id="ARBA00022729"/>
    </source>
</evidence>
<dbReference type="InterPro" id="IPR013517">
    <property type="entry name" value="FG-GAP"/>
</dbReference>
<evidence type="ECO:0000313" key="4">
    <source>
        <dbReference type="EMBL" id="MDC0743573.1"/>
    </source>
</evidence>
<dbReference type="InterPro" id="IPR028994">
    <property type="entry name" value="Integrin_alpha_N"/>
</dbReference>
<reference evidence="4 5" key="1">
    <citation type="submission" date="2022-11" db="EMBL/GenBank/DDBJ databases">
        <title>Minimal conservation of predation-associated metabolite biosynthetic gene clusters underscores biosynthetic potential of Myxococcota including descriptions for ten novel species: Archangium lansinium sp. nov., Myxococcus landrumus sp. nov., Nannocystis bai.</title>
        <authorList>
            <person name="Ahearne A."/>
            <person name="Stevens C."/>
            <person name="Dowd S."/>
        </authorList>
    </citation>
    <scope>NUCLEOTIDE SEQUENCE [LARGE SCALE GENOMIC DNA]</scope>
    <source>
        <strain evidence="4 5">RJM3</strain>
    </source>
</reference>
<dbReference type="InterPro" id="IPR011936">
    <property type="entry name" value="Myxo_disulph_rpt"/>
</dbReference>
<organism evidence="4 5">
    <name type="scientific">Polyangium mundeleinium</name>
    <dbReference type="NCBI Taxonomy" id="2995306"/>
    <lineage>
        <taxon>Bacteria</taxon>
        <taxon>Pseudomonadati</taxon>
        <taxon>Myxococcota</taxon>
        <taxon>Polyangia</taxon>
        <taxon>Polyangiales</taxon>
        <taxon>Polyangiaceae</taxon>
        <taxon>Polyangium</taxon>
    </lineage>
</organism>
<evidence type="ECO:0000256" key="3">
    <source>
        <dbReference type="ARBA" id="ARBA00023157"/>
    </source>
</evidence>
<dbReference type="Pfam" id="PF13948">
    <property type="entry name" value="DUF4215"/>
    <property type="match status" value="2"/>
</dbReference>
<protein>
    <submittedName>
        <fullName evidence="4">FG-GAP-like repeat-containing protein</fullName>
    </submittedName>
</protein>
<sequence>MPPVEDCGNGVDDDGDGAADCADTNCAGQAACGGTCGNGQLDAQEACDGALLDGKTCQDLGFDAGQLACAPSCALDTAGCTKFACGNGVKEGAEACDDGNVKNGDGCRSDCKGVEQCGDGLLDAGEVCDDKNMVSGDGCDADCKPTFTTCGDGIHQTGEICFAPQLDWVFPDRPYMMSLRDHDGDGDVDVLASYELSSLQILPRGAGYQFGPRQTLSLDASPSTFRLADLDGDGDLDIASLTETSNGYLRLLQQQSDGSFVVAHALAGVGQMPGDMALGDVDGDGDADIVVCRTYSSGVLVYKNQGLFQLSAPQSLATGATPKQVVLADLDGDGDMDIATVNKGDSSVSLLRNEGNGAFAATVKIPVGTEPISLDVADLDGDGDRDLITANLGSNDLTRLYNQGGGSFNAVPLSLGVRPVDTEIADYDADGWLDIAVRIGPTAGVGPLDEVRILQNDGGGGFLPKSAFLTGATIYNSENGRLQAASRPPTWTATATWTWA</sequence>
<keyword evidence="3" id="KW-1015">Disulfide bond</keyword>
<dbReference type="SUPFAM" id="SSF69318">
    <property type="entry name" value="Integrin alpha N-terminal domain"/>
    <property type="match status" value="1"/>
</dbReference>
<proteinExistence type="predicted"/>
<comment type="caution">
    <text evidence="4">The sequence shown here is derived from an EMBL/GenBank/DDBJ whole genome shotgun (WGS) entry which is preliminary data.</text>
</comment>
<keyword evidence="2" id="KW-0677">Repeat</keyword>
<dbReference type="RefSeq" id="WP_271919242.1">
    <property type="nucleotide sequence ID" value="NZ_JAQNDO010000001.1"/>
</dbReference>
<dbReference type="PANTHER" id="PTHR46580">
    <property type="entry name" value="SENSOR KINASE-RELATED"/>
    <property type="match status" value="1"/>
</dbReference>
<accession>A0ABT5EP01</accession>
<dbReference type="Gene3D" id="2.130.10.130">
    <property type="entry name" value="Integrin alpha, N-terminal"/>
    <property type="match status" value="1"/>
</dbReference>
<keyword evidence="5" id="KW-1185">Reference proteome</keyword>